<keyword evidence="6" id="KW-1185">Reference proteome</keyword>
<keyword evidence="3 5" id="KW-0413">Isomerase</keyword>
<accession>A0AA96J9F9</accession>
<dbReference type="Proteomes" id="UP001304125">
    <property type="component" value="Chromosome"/>
</dbReference>
<proteinExistence type="predicted"/>
<dbReference type="GO" id="GO:0051156">
    <property type="term" value="P:glucose 6-phosphate metabolic process"/>
    <property type="evidence" value="ECO:0007669"/>
    <property type="project" value="TreeGrafter"/>
</dbReference>
<feature type="region of interest" description="Disordered" evidence="4">
    <location>
        <begin position="336"/>
        <end position="356"/>
    </location>
</feature>
<dbReference type="GO" id="GO:0004347">
    <property type="term" value="F:glucose-6-phosphate isomerase activity"/>
    <property type="evidence" value="ECO:0007669"/>
    <property type="project" value="InterPro"/>
</dbReference>
<organism evidence="5 6">
    <name type="scientific">Demequina capsici</name>
    <dbReference type="NCBI Taxonomy" id="3075620"/>
    <lineage>
        <taxon>Bacteria</taxon>
        <taxon>Bacillati</taxon>
        <taxon>Actinomycetota</taxon>
        <taxon>Actinomycetes</taxon>
        <taxon>Micrococcales</taxon>
        <taxon>Demequinaceae</taxon>
        <taxon>Demequina</taxon>
    </lineage>
</organism>
<name>A0AA96J9F9_9MICO</name>
<evidence type="ECO:0000256" key="4">
    <source>
        <dbReference type="SAM" id="MobiDB-lite"/>
    </source>
</evidence>
<dbReference type="PROSITE" id="PS51463">
    <property type="entry name" value="P_GLUCOSE_ISOMERASE_3"/>
    <property type="match status" value="2"/>
</dbReference>
<protein>
    <submittedName>
        <fullName evidence="5">Glucose-6-phosphate isomerase</fullName>
    </submittedName>
</protein>
<dbReference type="PANTHER" id="PTHR11469">
    <property type="entry name" value="GLUCOSE-6-PHOSPHATE ISOMERASE"/>
    <property type="match status" value="1"/>
</dbReference>
<evidence type="ECO:0000256" key="1">
    <source>
        <dbReference type="ARBA" id="ARBA00022432"/>
    </source>
</evidence>
<keyword evidence="2" id="KW-0324">Glycolysis</keyword>
<dbReference type="InterPro" id="IPR046348">
    <property type="entry name" value="SIS_dom_sf"/>
</dbReference>
<evidence type="ECO:0000256" key="2">
    <source>
        <dbReference type="ARBA" id="ARBA00023152"/>
    </source>
</evidence>
<gene>
    <name evidence="5" type="ORF">RN606_07140</name>
</gene>
<evidence type="ECO:0000256" key="3">
    <source>
        <dbReference type="ARBA" id="ARBA00023235"/>
    </source>
</evidence>
<dbReference type="InterPro" id="IPR001672">
    <property type="entry name" value="G6P_Isomerase"/>
</dbReference>
<dbReference type="GO" id="GO:0048029">
    <property type="term" value="F:monosaccharide binding"/>
    <property type="evidence" value="ECO:0007669"/>
    <property type="project" value="TreeGrafter"/>
</dbReference>
<dbReference type="AlphaFoldDB" id="A0AA96J9F9"/>
<reference evidence="5 6" key="1">
    <citation type="submission" date="2023-09" db="EMBL/GenBank/DDBJ databases">
        <title>Demequina sp. a novel bacteria isolated from Capsicum annuum.</title>
        <authorList>
            <person name="Humaira Z."/>
            <person name="Lee J."/>
            <person name="Cho D."/>
        </authorList>
    </citation>
    <scope>NUCLEOTIDE SEQUENCE [LARGE SCALE GENOMIC DNA]</scope>
    <source>
        <strain evidence="5 6">OYTSA14</strain>
    </source>
</reference>
<dbReference type="PANTHER" id="PTHR11469:SF1">
    <property type="entry name" value="GLUCOSE-6-PHOSPHATE ISOMERASE"/>
    <property type="match status" value="1"/>
</dbReference>
<dbReference type="EMBL" id="CP134879">
    <property type="protein sequence ID" value="WNM25963.1"/>
    <property type="molecule type" value="Genomic_DNA"/>
</dbReference>
<dbReference type="Gene3D" id="3.40.50.10490">
    <property type="entry name" value="Glucose-6-phosphate isomerase like protein, domain 1"/>
    <property type="match status" value="3"/>
</dbReference>
<dbReference type="GO" id="GO:0005829">
    <property type="term" value="C:cytosol"/>
    <property type="evidence" value="ECO:0007669"/>
    <property type="project" value="TreeGrafter"/>
</dbReference>
<dbReference type="GO" id="GO:0006096">
    <property type="term" value="P:glycolytic process"/>
    <property type="evidence" value="ECO:0007669"/>
    <property type="project" value="UniProtKB-KW"/>
</dbReference>
<dbReference type="GO" id="GO:0097367">
    <property type="term" value="F:carbohydrate derivative binding"/>
    <property type="evidence" value="ECO:0007669"/>
    <property type="project" value="InterPro"/>
</dbReference>
<evidence type="ECO:0000313" key="5">
    <source>
        <dbReference type="EMBL" id="WNM25963.1"/>
    </source>
</evidence>
<sequence length="513" mass="52981">MSALLPTQVEDHVASRLGAGDPTLWGPAAEADAASHLGWTALHETARRHLEPLEELFVDLRGEGVNRVVLVGMGGATLAAQVICATYGVPLVTLDSTSPDRVRAALAGDLRSTVMVVASKSGSTIETEALRAAVESAFTGAGIDPRRRMVVVTDAGSPLEAAARAKGCRGLFLEDPSVGGRFSALSAFGLVPAALAGVPVLEVLDEAAAVAESLEEDDRANPALVLGAALAGRRRFLVVSDHGSGIVGLGDWIEHLVGGATGKGGKGVVPVLAAPQAPDLGQPDAIDCRLVSLSADDDAEGPVLTVSGTLGALLLLWEHAVAVTARLLGVDPFDEPDVESSRTAARDLLESDSPGPAPAFVDDGIEAYGTLAELSAVTTVHEALQTLEECLGSDGYLAVLAYLDREANPSLPGARRALAQRLARPVTFGWGPRYLHSTGQLHKGGPASGVFLLLTADFSEDLAIPGLPFTFGRLIHAQAAGDARSLSEAGRPVLRLNLTDRTQVARVAALLEG</sequence>
<evidence type="ECO:0000313" key="6">
    <source>
        <dbReference type="Proteomes" id="UP001304125"/>
    </source>
</evidence>
<keyword evidence="1" id="KW-0312">Gluconeogenesis</keyword>
<dbReference type="GO" id="GO:0006094">
    <property type="term" value="P:gluconeogenesis"/>
    <property type="evidence" value="ECO:0007669"/>
    <property type="project" value="UniProtKB-KW"/>
</dbReference>
<dbReference type="SUPFAM" id="SSF53697">
    <property type="entry name" value="SIS domain"/>
    <property type="match status" value="1"/>
</dbReference>